<dbReference type="PANTHER" id="PTHR38344">
    <property type="entry name" value="UPF0753 PROTEIN AQ_863"/>
    <property type="match status" value="1"/>
</dbReference>
<dbReference type="HAMAP" id="MF_01871">
    <property type="entry name" value="DabA"/>
    <property type="match status" value="1"/>
</dbReference>
<evidence type="ECO:0000256" key="1">
    <source>
        <dbReference type="ARBA" id="ARBA00022448"/>
    </source>
</evidence>
<dbReference type="AlphaFoldDB" id="A0AAW7YQJ6"/>
<dbReference type="InterPro" id="IPR018752">
    <property type="entry name" value="DabA"/>
</dbReference>
<evidence type="ECO:0000256" key="5">
    <source>
        <dbReference type="ARBA" id="ARBA00023136"/>
    </source>
</evidence>
<accession>A0AAW7YQJ6</accession>
<keyword evidence="1 6" id="KW-0813">Transport</keyword>
<protein>
    <recommendedName>
        <fullName evidence="6">Probable inorganic carbon transporter subunit DabA</fullName>
    </recommendedName>
</protein>
<feature type="binding site" evidence="6">
    <location>
        <position position="564"/>
    </location>
    <ligand>
        <name>Zn(2+)</name>
        <dbReference type="ChEBI" id="CHEBI:29105"/>
    </ligand>
</feature>
<dbReference type="RefSeq" id="WP_046467373.1">
    <property type="nucleotide sequence ID" value="NZ_JAUOQO010000004.1"/>
</dbReference>
<keyword evidence="2 6" id="KW-1003">Cell membrane</keyword>
<dbReference type="Pfam" id="PF10070">
    <property type="entry name" value="DabA"/>
    <property type="match status" value="1"/>
</dbReference>
<feature type="binding site" evidence="6">
    <location>
        <position position="384"/>
    </location>
    <ligand>
        <name>Zn(2+)</name>
        <dbReference type="ChEBI" id="CHEBI:29105"/>
    </ligand>
</feature>
<dbReference type="GO" id="GO:0008270">
    <property type="term" value="F:zinc ion binding"/>
    <property type="evidence" value="ECO:0007669"/>
    <property type="project" value="UniProtKB-UniRule"/>
</dbReference>
<evidence type="ECO:0000313" key="8">
    <source>
        <dbReference type="Proteomes" id="UP001170310"/>
    </source>
</evidence>
<evidence type="ECO:0000256" key="4">
    <source>
        <dbReference type="ARBA" id="ARBA00022833"/>
    </source>
</evidence>
<comment type="caution">
    <text evidence="7">The sequence shown here is derived from an EMBL/GenBank/DDBJ whole genome shotgun (WGS) entry which is preliminary data.</text>
</comment>
<comment type="function">
    <text evidence="6">Part of an energy-coupled inorganic carbon pump.</text>
</comment>
<keyword evidence="5 6" id="KW-0472">Membrane</keyword>
<evidence type="ECO:0000256" key="2">
    <source>
        <dbReference type="ARBA" id="ARBA00022475"/>
    </source>
</evidence>
<evidence type="ECO:0000256" key="3">
    <source>
        <dbReference type="ARBA" id="ARBA00022723"/>
    </source>
</evidence>
<feature type="binding site" evidence="6">
    <location>
        <position position="579"/>
    </location>
    <ligand>
        <name>Zn(2+)</name>
        <dbReference type="ChEBI" id="CHEBI:29105"/>
    </ligand>
</feature>
<evidence type="ECO:0000313" key="7">
    <source>
        <dbReference type="EMBL" id="MDO6573749.1"/>
    </source>
</evidence>
<dbReference type="GO" id="GO:0005886">
    <property type="term" value="C:plasma membrane"/>
    <property type="evidence" value="ECO:0007669"/>
    <property type="project" value="UniProtKB-SubCell"/>
</dbReference>
<dbReference type="EMBL" id="JAUOQO010000004">
    <property type="protein sequence ID" value="MDO6573749.1"/>
    <property type="molecule type" value="Genomic_DNA"/>
</dbReference>
<comment type="similarity">
    <text evidence="6">Belongs to the inorganic carbon transporter (TC 9.A.2) DabA family.</text>
</comment>
<reference evidence="7" key="1">
    <citation type="submission" date="2023-07" db="EMBL/GenBank/DDBJ databases">
        <title>Genome content predicts the carbon catabolic preferences of heterotrophic bacteria.</title>
        <authorList>
            <person name="Gralka M."/>
        </authorList>
    </citation>
    <scope>NUCLEOTIDE SEQUENCE</scope>
    <source>
        <strain evidence="7">E2R20</strain>
    </source>
</reference>
<comment type="subunit">
    <text evidence="6">Forms a complex with DabB.</text>
</comment>
<feature type="binding site" evidence="6">
    <location>
        <position position="382"/>
    </location>
    <ligand>
        <name>Zn(2+)</name>
        <dbReference type="ChEBI" id="CHEBI:29105"/>
    </ligand>
</feature>
<proteinExistence type="inferred from homology"/>
<gene>
    <name evidence="6" type="primary">dabA</name>
    <name evidence="7" type="ORF">Q4528_06210</name>
</gene>
<sequence length="858" mass="98784">MVNSQQNSNIEMIVSEAKRVITPLSPISIFAARNPWEGLEGQTFNEIATWLKDIRDVDIYPNYRAVENAVQHGEIDEEIFETLLNEAIQSSNIKVETEFEKRYIDNIKHIEPISDDLLDTTMRHRIFETLPKVSNRDVNQDLYRPKSADSVNAKGERLIDEVDMHMIKWSKLYLDQFQSSWTMPKREQGFYTAWLHLAQHDPNLSKQARQLVRQCASTSHEMISQVLTDLNIQSADWQAYIEGQLLALPGWAGMMYYRAEENESERQLLTDYIAIRLATEYILLSTTKEQYNVSNIYHYKDVDLVIALMFYGHLSLEEWDQLSKEDKIRYLDFARTYHRQYFQKLWLDAWEETHERDLVDTIYESSNSDSEPQKTQAQLAFCIDVRSEPFRRHLEGEGPFETIGIAGFFGLPIKKEVIDAQFDHESLPVMVPPAYKIQEYADRHKLEYYQQQQHTITSMLYTFKLMKHNVLPSLLLPELSGPFLSLNTIANTLIPTKARQFAHRFTKKWLNKPETKLTIEREHHVYSELPIGLTEEEQVQFSKQALQLMDLTKDFAPLVVLGGHGSESHNNPYHSSLECGACGGASSGFNAKLLAMLCNMSSVREALKQDNINIPDETVFVAAEHKTSVDKLEWIYVPELTESAQQAFDLIESVMPQVSYKANLERLANLPNLNKEHKDPVAAAYQYASDWSEIRPEWGLAKNAEFVIGKRSITENSNLEARAFLHNYDWTEDQDGHLLNTIISGPALVAQWINLQYYASTVAPHYYGSGNKRTQSVTSGLGVMQGNSSDLMYGLPWQSVMAQDNEIYHSPIRLLVVIQAPDTHIQRLLADNQKFAQKVDNGWVRLASIDENHSWKDW</sequence>
<keyword evidence="4 6" id="KW-0862">Zinc</keyword>
<keyword evidence="3 6" id="KW-0479">Metal-binding</keyword>
<evidence type="ECO:0000256" key="6">
    <source>
        <dbReference type="HAMAP-Rule" id="MF_01871"/>
    </source>
</evidence>
<organism evidence="7 8">
    <name type="scientific">Staphylococcus pasteuri_A</name>
    <dbReference type="NCBI Taxonomy" id="3062664"/>
    <lineage>
        <taxon>Bacteria</taxon>
        <taxon>Bacillati</taxon>
        <taxon>Bacillota</taxon>
        <taxon>Bacilli</taxon>
        <taxon>Bacillales</taxon>
        <taxon>Staphylococcaceae</taxon>
        <taxon>Staphylococcus</taxon>
    </lineage>
</organism>
<comment type="cofactor">
    <cofactor evidence="6">
        <name>Zn(2+)</name>
        <dbReference type="ChEBI" id="CHEBI:29105"/>
    </cofactor>
</comment>
<dbReference type="PANTHER" id="PTHR38344:SF1">
    <property type="entry name" value="INORGANIC CARBON TRANSPORTER SUBUNIT DABA-RELATED"/>
    <property type="match status" value="1"/>
</dbReference>
<keyword evidence="8" id="KW-1185">Reference proteome</keyword>
<dbReference type="Proteomes" id="UP001170310">
    <property type="component" value="Unassembled WGS sequence"/>
</dbReference>
<name>A0AAW7YQJ6_9STAP</name>
<comment type="subcellular location">
    <subcellularLocation>
        <location evidence="6">Cell membrane</location>
        <topology evidence="6">Peripheral membrane protein</topology>
    </subcellularLocation>
</comment>